<sequence length="247" mass="27089">MKICVALSFFGLILTPAAALPAASGGNGEAQAIVNTFDEFSGLIKETAPIIEDIDFDNAQPTAEASRHHDILLKDKSHVLTFSIITQLIRDKLDKMLRTCVILVEKFYEPKDGDTVKALKEDEQQAVCTKFGQFTSEFLDFLLELHTVSVGIDAKTKGVTKRVLYVVEQFFVGFDLLRHGPLRTIVPLCKGKAEANANKILNDLKVSIRAYGGTTDCSRLGGPMVNERKTCPGSGHSVWQFPGGIQF</sequence>
<proteinExistence type="predicted"/>
<reference evidence="2 3" key="1">
    <citation type="submission" date="2017-06" db="EMBL/GenBank/DDBJ databases">
        <title>Comparative genomic analysis of Ambrosia Fusariam Clade fungi.</title>
        <authorList>
            <person name="Stajich J.E."/>
            <person name="Carrillo J."/>
            <person name="Kijimoto T."/>
            <person name="Eskalen A."/>
            <person name="O'Donnell K."/>
            <person name="Kasson M."/>
        </authorList>
    </citation>
    <scope>NUCLEOTIDE SEQUENCE [LARGE SCALE GENOMIC DNA]</scope>
    <source>
        <strain evidence="2">UCR3666</strain>
    </source>
</reference>
<evidence type="ECO:0000313" key="3">
    <source>
        <dbReference type="Proteomes" id="UP000277212"/>
    </source>
</evidence>
<name>A0A3M2SG09_9HYPO</name>
<dbReference type="EMBL" id="NKUJ01000046">
    <property type="protein sequence ID" value="RMJ16504.1"/>
    <property type="molecule type" value="Genomic_DNA"/>
</dbReference>
<protein>
    <submittedName>
        <fullName evidence="2">Uncharacterized protein</fullName>
    </submittedName>
</protein>
<evidence type="ECO:0000313" key="2">
    <source>
        <dbReference type="EMBL" id="RMJ16504.1"/>
    </source>
</evidence>
<gene>
    <name evidence="2" type="ORF">CDV36_003803</name>
</gene>
<comment type="caution">
    <text evidence="2">The sequence shown here is derived from an EMBL/GenBank/DDBJ whole genome shotgun (WGS) entry which is preliminary data.</text>
</comment>
<feature type="signal peptide" evidence="1">
    <location>
        <begin position="1"/>
        <end position="19"/>
    </location>
</feature>
<dbReference type="OrthoDB" id="5081306at2759"/>
<dbReference type="Proteomes" id="UP000277212">
    <property type="component" value="Unassembled WGS sequence"/>
</dbReference>
<keyword evidence="3" id="KW-1185">Reference proteome</keyword>
<evidence type="ECO:0000256" key="1">
    <source>
        <dbReference type="SAM" id="SignalP"/>
    </source>
</evidence>
<keyword evidence="1" id="KW-0732">Signal</keyword>
<organism evidence="2 3">
    <name type="scientific">Fusarium kuroshium</name>
    <dbReference type="NCBI Taxonomy" id="2010991"/>
    <lineage>
        <taxon>Eukaryota</taxon>
        <taxon>Fungi</taxon>
        <taxon>Dikarya</taxon>
        <taxon>Ascomycota</taxon>
        <taxon>Pezizomycotina</taxon>
        <taxon>Sordariomycetes</taxon>
        <taxon>Hypocreomycetidae</taxon>
        <taxon>Hypocreales</taxon>
        <taxon>Nectriaceae</taxon>
        <taxon>Fusarium</taxon>
        <taxon>Fusarium solani species complex</taxon>
    </lineage>
</organism>
<feature type="chain" id="PRO_5018037563" evidence="1">
    <location>
        <begin position="20"/>
        <end position="247"/>
    </location>
</feature>
<dbReference type="AlphaFoldDB" id="A0A3M2SG09"/>
<accession>A0A3M2SG09</accession>